<dbReference type="GeneID" id="9184846"/>
<evidence type="ECO:0000259" key="3">
    <source>
        <dbReference type="Pfam" id="PF07110"/>
    </source>
</evidence>
<feature type="region of interest" description="Disordered" evidence="2">
    <location>
        <begin position="67"/>
        <end position="93"/>
    </location>
</feature>
<accession>D5GCC6</accession>
<dbReference type="Pfam" id="PF07110">
    <property type="entry name" value="EthD"/>
    <property type="match status" value="1"/>
</dbReference>
<gene>
    <name evidence="4" type="ORF">GSTUM_00005819001</name>
</gene>
<reference evidence="4 5" key="1">
    <citation type="journal article" date="2010" name="Nature">
        <title>Perigord black truffle genome uncovers evolutionary origins and mechanisms of symbiosis.</title>
        <authorList>
            <person name="Martin F."/>
            <person name="Kohler A."/>
            <person name="Murat C."/>
            <person name="Balestrini R."/>
            <person name="Coutinho P.M."/>
            <person name="Jaillon O."/>
            <person name="Montanini B."/>
            <person name="Morin E."/>
            <person name="Noel B."/>
            <person name="Percudani R."/>
            <person name="Porcel B."/>
            <person name="Rubini A."/>
            <person name="Amicucci A."/>
            <person name="Amselem J."/>
            <person name="Anthouard V."/>
            <person name="Arcioni S."/>
            <person name="Artiguenave F."/>
            <person name="Aury J.M."/>
            <person name="Ballario P."/>
            <person name="Bolchi A."/>
            <person name="Brenna A."/>
            <person name="Brun A."/>
            <person name="Buee M."/>
            <person name="Cantarel B."/>
            <person name="Chevalier G."/>
            <person name="Couloux A."/>
            <person name="Da Silva C."/>
            <person name="Denoeud F."/>
            <person name="Duplessis S."/>
            <person name="Ghignone S."/>
            <person name="Hilselberger B."/>
            <person name="Iotti M."/>
            <person name="Marcais B."/>
            <person name="Mello A."/>
            <person name="Miranda M."/>
            <person name="Pacioni G."/>
            <person name="Quesneville H."/>
            <person name="Riccioni C."/>
            <person name="Ruotolo R."/>
            <person name="Splivallo R."/>
            <person name="Stocchi V."/>
            <person name="Tisserant E."/>
            <person name="Viscomi A.R."/>
            <person name="Zambonelli A."/>
            <person name="Zampieri E."/>
            <person name="Henrissat B."/>
            <person name="Lebrun M.H."/>
            <person name="Paolocci F."/>
            <person name="Bonfante P."/>
            <person name="Ottonello S."/>
            <person name="Wincker P."/>
        </authorList>
    </citation>
    <scope>NUCLEOTIDE SEQUENCE [LARGE SCALE GENOMIC DNA]</scope>
    <source>
        <strain evidence="4 5">Mel28</strain>
    </source>
</reference>
<dbReference type="EMBL" id="FN430109">
    <property type="protein sequence ID" value="CAZ82169.1"/>
    <property type="molecule type" value="Genomic_DNA"/>
</dbReference>
<feature type="domain" description="EthD" evidence="3">
    <location>
        <begin position="9"/>
        <end position="50"/>
    </location>
</feature>
<comment type="similarity">
    <text evidence="1">Belongs to the tpcK family.</text>
</comment>
<keyword evidence="5" id="KW-1185">Reference proteome</keyword>
<protein>
    <submittedName>
        <fullName evidence="4">(Perigord truffle) hypothetical protein</fullName>
    </submittedName>
</protein>
<dbReference type="eggNOG" id="ENOG502STMR">
    <property type="taxonomic scope" value="Eukaryota"/>
</dbReference>
<dbReference type="KEGG" id="tml:GSTUM_00005819001"/>
<evidence type="ECO:0000313" key="5">
    <source>
        <dbReference type="Proteomes" id="UP000006911"/>
    </source>
</evidence>
<dbReference type="GO" id="GO:0016491">
    <property type="term" value="F:oxidoreductase activity"/>
    <property type="evidence" value="ECO:0007669"/>
    <property type="project" value="InterPro"/>
</dbReference>
<dbReference type="InterPro" id="IPR009799">
    <property type="entry name" value="EthD_dom"/>
</dbReference>
<dbReference type="Proteomes" id="UP000006911">
    <property type="component" value="Unassembled WGS sequence"/>
</dbReference>
<evidence type="ECO:0000313" key="4">
    <source>
        <dbReference type="EMBL" id="CAZ82169.1"/>
    </source>
</evidence>
<sequence length="93" mass="10216">MAASRGRRIADLDGRAEILCGSFEDILIACADPEYPGKIGRDEKKFIDHSRSVASVGWEEVHVGDGRAVDSQRKKGGGGREWRMDAGGKKSWR</sequence>
<dbReference type="InParanoid" id="D5GCC6"/>
<dbReference type="STRING" id="656061.D5GCC6"/>
<proteinExistence type="inferred from homology"/>
<evidence type="ECO:0000256" key="1">
    <source>
        <dbReference type="ARBA" id="ARBA00005986"/>
    </source>
</evidence>
<evidence type="ECO:0000256" key="2">
    <source>
        <dbReference type="SAM" id="MobiDB-lite"/>
    </source>
</evidence>
<organism evidence="4 5">
    <name type="scientific">Tuber melanosporum (strain Mel28)</name>
    <name type="common">Perigord black truffle</name>
    <dbReference type="NCBI Taxonomy" id="656061"/>
    <lineage>
        <taxon>Eukaryota</taxon>
        <taxon>Fungi</taxon>
        <taxon>Dikarya</taxon>
        <taxon>Ascomycota</taxon>
        <taxon>Pezizomycotina</taxon>
        <taxon>Pezizomycetes</taxon>
        <taxon>Pezizales</taxon>
        <taxon>Tuberaceae</taxon>
        <taxon>Tuber</taxon>
    </lineage>
</organism>
<dbReference type="AlphaFoldDB" id="D5GCC6"/>
<name>D5GCC6_TUBMM</name>
<dbReference type="HOGENOM" id="CLU_2401278_0_0_1"/>
<dbReference type="RefSeq" id="XP_002837978.1">
    <property type="nucleotide sequence ID" value="XM_002837932.1"/>
</dbReference>